<dbReference type="InterPro" id="IPR000515">
    <property type="entry name" value="MetI-like"/>
</dbReference>
<dbReference type="PANTHER" id="PTHR30614">
    <property type="entry name" value="MEMBRANE COMPONENT OF AMINO ACID ABC TRANSPORTER"/>
    <property type="match status" value="1"/>
</dbReference>
<evidence type="ECO:0000256" key="3">
    <source>
        <dbReference type="ARBA" id="ARBA00022475"/>
    </source>
</evidence>
<sequence length="225" mass="25247">MISDLVNSVQEWFSFLIGSFTLYPDAIIITFQITAIGILLGTVLGLIFAFLKISKYKALNIIANVYISIIRGTPLLLQIIVFYNVIRIVINFGRVEAAALALAVHNGAYIAEIFRGSIESISKGQMEAARSLGMTHWQAMRRIILPQAFKRAIPPLANQFSIALKDSSLATVIGVREILQVTRTHVASSYELRFYLTAGLIYWVLTTVITYIVRILEKKFFSNER</sequence>
<proteinExistence type="inferred from homology"/>
<name>A0AAU7VLM1_9FIRM</name>
<evidence type="ECO:0000256" key="6">
    <source>
        <dbReference type="ARBA" id="ARBA00023136"/>
    </source>
</evidence>
<dbReference type="InterPro" id="IPR035906">
    <property type="entry name" value="MetI-like_sf"/>
</dbReference>
<evidence type="ECO:0000256" key="5">
    <source>
        <dbReference type="ARBA" id="ARBA00022989"/>
    </source>
</evidence>
<evidence type="ECO:0000256" key="2">
    <source>
        <dbReference type="ARBA" id="ARBA00022448"/>
    </source>
</evidence>
<dbReference type="InterPro" id="IPR010065">
    <property type="entry name" value="AA_ABC_transptr_permease_3TM"/>
</dbReference>
<dbReference type="PANTHER" id="PTHR30614:SF46">
    <property type="entry name" value="ABC TRANSPORTER MEMBRANE SPANNING PERMEASE-GLUTAMINE TRANSPORT"/>
    <property type="match status" value="1"/>
</dbReference>
<feature type="domain" description="ABC transmembrane type-1" evidence="8">
    <location>
        <begin position="27"/>
        <end position="213"/>
    </location>
</feature>
<feature type="transmembrane region" description="Helical" evidence="7">
    <location>
        <begin position="63"/>
        <end position="86"/>
    </location>
</feature>
<dbReference type="EMBL" id="CP158367">
    <property type="protein sequence ID" value="XBX75026.1"/>
    <property type="molecule type" value="Genomic_DNA"/>
</dbReference>
<evidence type="ECO:0000313" key="9">
    <source>
        <dbReference type="EMBL" id="XBX75026.1"/>
    </source>
</evidence>
<keyword evidence="2 7" id="KW-0813">Transport</keyword>
<dbReference type="CDD" id="cd06261">
    <property type="entry name" value="TM_PBP2"/>
    <property type="match status" value="1"/>
</dbReference>
<evidence type="ECO:0000256" key="1">
    <source>
        <dbReference type="ARBA" id="ARBA00004651"/>
    </source>
</evidence>
<dbReference type="GO" id="GO:0006865">
    <property type="term" value="P:amino acid transport"/>
    <property type="evidence" value="ECO:0007669"/>
    <property type="project" value="TreeGrafter"/>
</dbReference>
<dbReference type="PROSITE" id="PS50928">
    <property type="entry name" value="ABC_TM1"/>
    <property type="match status" value="1"/>
</dbReference>
<dbReference type="SUPFAM" id="SSF161098">
    <property type="entry name" value="MetI-like"/>
    <property type="match status" value="1"/>
</dbReference>
<keyword evidence="6 7" id="KW-0472">Membrane</keyword>
<accession>A0AAU7VLM1</accession>
<organism evidence="9">
    <name type="scientific">Proteinivorax tanatarense</name>
    <dbReference type="NCBI Taxonomy" id="1260629"/>
    <lineage>
        <taxon>Bacteria</taxon>
        <taxon>Bacillati</taxon>
        <taxon>Bacillota</taxon>
        <taxon>Clostridia</taxon>
        <taxon>Eubacteriales</taxon>
        <taxon>Proteinivoracaceae</taxon>
        <taxon>Proteinivorax</taxon>
    </lineage>
</organism>
<keyword evidence="4 7" id="KW-0812">Transmembrane</keyword>
<dbReference type="InterPro" id="IPR043429">
    <property type="entry name" value="ArtM/GltK/GlnP/TcyL/YhdX-like"/>
</dbReference>
<dbReference type="GO" id="GO:0043190">
    <property type="term" value="C:ATP-binding cassette (ABC) transporter complex"/>
    <property type="evidence" value="ECO:0007669"/>
    <property type="project" value="InterPro"/>
</dbReference>
<keyword evidence="5 7" id="KW-1133">Transmembrane helix</keyword>
<dbReference type="RefSeq" id="WP_350343773.1">
    <property type="nucleotide sequence ID" value="NZ_CP158367.1"/>
</dbReference>
<dbReference type="GO" id="GO:0022857">
    <property type="term" value="F:transmembrane transporter activity"/>
    <property type="evidence" value="ECO:0007669"/>
    <property type="project" value="InterPro"/>
</dbReference>
<dbReference type="AlphaFoldDB" id="A0AAU7VLM1"/>
<dbReference type="Gene3D" id="1.10.3720.10">
    <property type="entry name" value="MetI-like"/>
    <property type="match status" value="1"/>
</dbReference>
<gene>
    <name evidence="9" type="ORF">PRVXT_000126</name>
</gene>
<dbReference type="Pfam" id="PF00528">
    <property type="entry name" value="BPD_transp_1"/>
    <property type="match status" value="1"/>
</dbReference>
<comment type="subcellular location">
    <subcellularLocation>
        <location evidence="1 7">Cell membrane</location>
        <topology evidence="1 7">Multi-pass membrane protein</topology>
    </subcellularLocation>
</comment>
<evidence type="ECO:0000259" key="8">
    <source>
        <dbReference type="PROSITE" id="PS50928"/>
    </source>
</evidence>
<feature type="transmembrane region" description="Helical" evidence="7">
    <location>
        <begin position="194"/>
        <end position="216"/>
    </location>
</feature>
<reference evidence="9" key="2">
    <citation type="submission" date="2024-06" db="EMBL/GenBank/DDBJ databases">
        <authorList>
            <person name="Petrova K.O."/>
            <person name="Toshchakov S.V."/>
            <person name="Boltjanskaja Y.V."/>
            <person name="Kevbrin V."/>
        </authorList>
    </citation>
    <scope>NUCLEOTIDE SEQUENCE</scope>
    <source>
        <strain evidence="9">Z-910T</strain>
    </source>
</reference>
<protein>
    <submittedName>
        <fullName evidence="9">Amino acid ABC transporter permease</fullName>
    </submittedName>
</protein>
<keyword evidence="3" id="KW-1003">Cell membrane</keyword>
<evidence type="ECO:0000256" key="4">
    <source>
        <dbReference type="ARBA" id="ARBA00022692"/>
    </source>
</evidence>
<dbReference type="NCBIfam" id="TIGR01726">
    <property type="entry name" value="HEQRo_perm_3TM"/>
    <property type="match status" value="1"/>
</dbReference>
<reference evidence="9" key="1">
    <citation type="journal article" date="2013" name="Extremophiles">
        <title>Proteinivorax tanatarense gen. nov., sp. nov., an anaerobic, haloalkaliphilic, proteolytic bacterium isolated from a decaying algal bloom, and proposal of Proteinivoraceae fam. nov.</title>
        <authorList>
            <person name="Kevbrin V."/>
            <person name="Boltyanskaya Y."/>
            <person name="Zhilina T."/>
            <person name="Kolganova T."/>
            <person name="Lavrentjeva E."/>
            <person name="Kuznetsov B."/>
        </authorList>
    </citation>
    <scope>NUCLEOTIDE SEQUENCE</scope>
    <source>
        <strain evidence="9">Z-910T</strain>
    </source>
</reference>
<feature type="transmembrane region" description="Helical" evidence="7">
    <location>
        <begin position="26"/>
        <end position="51"/>
    </location>
</feature>
<evidence type="ECO:0000256" key="7">
    <source>
        <dbReference type="RuleBase" id="RU363032"/>
    </source>
</evidence>
<comment type="similarity">
    <text evidence="7">Belongs to the binding-protein-dependent transport system permease family.</text>
</comment>